<keyword evidence="1 3" id="KW-0963">Cytoplasm</keyword>
<feature type="domain" description="Ribosome maturation factor RimP N-terminal" evidence="4">
    <location>
        <begin position="15"/>
        <end position="88"/>
    </location>
</feature>
<dbReference type="OrthoDB" id="361904at2"/>
<dbReference type="GO" id="GO:0000028">
    <property type="term" value="P:ribosomal small subunit assembly"/>
    <property type="evidence" value="ECO:0007669"/>
    <property type="project" value="TreeGrafter"/>
</dbReference>
<dbReference type="InterPro" id="IPR003728">
    <property type="entry name" value="Ribosome_maturation_RimP"/>
</dbReference>
<comment type="subcellular location">
    <subcellularLocation>
        <location evidence="3">Cytoplasm</location>
    </subcellularLocation>
</comment>
<dbReference type="GO" id="GO:0005829">
    <property type="term" value="C:cytosol"/>
    <property type="evidence" value="ECO:0007669"/>
    <property type="project" value="TreeGrafter"/>
</dbReference>
<comment type="similarity">
    <text evidence="3">Belongs to the RimP family.</text>
</comment>
<evidence type="ECO:0000256" key="1">
    <source>
        <dbReference type="ARBA" id="ARBA00022490"/>
    </source>
</evidence>
<dbReference type="InterPro" id="IPR028998">
    <property type="entry name" value="RimP_C"/>
</dbReference>
<name>A0A1H9IDR5_9SPIR</name>
<dbReference type="CDD" id="cd01734">
    <property type="entry name" value="YlxS_C"/>
    <property type="match status" value="1"/>
</dbReference>
<accession>A0A1H9IDR5</accession>
<dbReference type="HAMAP" id="MF_01077">
    <property type="entry name" value="RimP"/>
    <property type="match status" value="1"/>
</dbReference>
<keyword evidence="2 3" id="KW-0690">Ribosome biogenesis</keyword>
<dbReference type="Gene3D" id="3.30.300.70">
    <property type="entry name" value="RimP-like superfamily, N-terminal"/>
    <property type="match status" value="1"/>
</dbReference>
<evidence type="ECO:0000259" key="5">
    <source>
        <dbReference type="Pfam" id="PF17384"/>
    </source>
</evidence>
<reference evidence="6 7" key="1">
    <citation type="submission" date="2016-10" db="EMBL/GenBank/DDBJ databases">
        <authorList>
            <person name="de Groot N.N."/>
        </authorList>
    </citation>
    <scope>NUCLEOTIDE SEQUENCE [LARGE SCALE GENOMIC DNA]</scope>
    <source>
        <strain evidence="6 7">B25</strain>
    </source>
</reference>
<dbReference type="STRING" id="163.SAMN04487775_10222"/>
<gene>
    <name evidence="3" type="primary">rimP</name>
    <name evidence="6" type="ORF">SAMN04487977_10992</name>
</gene>
<dbReference type="EMBL" id="FOFU01000009">
    <property type="protein sequence ID" value="SEQ72713.1"/>
    <property type="molecule type" value="Genomic_DNA"/>
</dbReference>
<sequence length="153" mass="16865">MEYTSYKSIKYYDECAALVEGMGFKLVDLKIVPSKTTTKISAMIASTEPDGNIGVNDCAKVHRVLLPRLEALLGTEDTMMELTSPGIEHNIKNAAEFGVFAGRAVRVWDKTVTDWVSGKILSADDKQVTLEAEDGKSFSVSYENIAKAKFDYN</sequence>
<keyword evidence="7" id="KW-1185">Reference proteome</keyword>
<dbReference type="InterPro" id="IPR035956">
    <property type="entry name" value="RimP_N_sf"/>
</dbReference>
<dbReference type="GO" id="GO:0006412">
    <property type="term" value="P:translation"/>
    <property type="evidence" value="ECO:0007669"/>
    <property type="project" value="TreeGrafter"/>
</dbReference>
<protein>
    <recommendedName>
        <fullName evidence="3">Ribosome maturation factor RimP</fullName>
    </recommendedName>
</protein>
<dbReference type="RefSeq" id="WP_074644878.1">
    <property type="nucleotide sequence ID" value="NZ_AP025286.1"/>
</dbReference>
<evidence type="ECO:0000313" key="7">
    <source>
        <dbReference type="Proteomes" id="UP000182360"/>
    </source>
</evidence>
<dbReference type="PANTHER" id="PTHR33867">
    <property type="entry name" value="RIBOSOME MATURATION FACTOR RIMP"/>
    <property type="match status" value="1"/>
</dbReference>
<organism evidence="6 7">
    <name type="scientific">Treponema bryantii</name>
    <dbReference type="NCBI Taxonomy" id="163"/>
    <lineage>
        <taxon>Bacteria</taxon>
        <taxon>Pseudomonadati</taxon>
        <taxon>Spirochaetota</taxon>
        <taxon>Spirochaetia</taxon>
        <taxon>Spirochaetales</taxon>
        <taxon>Treponemataceae</taxon>
        <taxon>Treponema</taxon>
    </lineage>
</organism>
<evidence type="ECO:0000256" key="3">
    <source>
        <dbReference type="HAMAP-Rule" id="MF_01077"/>
    </source>
</evidence>
<dbReference type="Proteomes" id="UP000182360">
    <property type="component" value="Unassembled WGS sequence"/>
</dbReference>
<dbReference type="NCBIfam" id="NF011230">
    <property type="entry name" value="PRK14637.1"/>
    <property type="match status" value="1"/>
</dbReference>
<dbReference type="Pfam" id="PF02576">
    <property type="entry name" value="RimP_N"/>
    <property type="match status" value="1"/>
</dbReference>
<dbReference type="SUPFAM" id="SSF75420">
    <property type="entry name" value="YhbC-like, N-terminal domain"/>
    <property type="match status" value="1"/>
</dbReference>
<feature type="domain" description="Ribosome maturation factor RimP C-terminal" evidence="5">
    <location>
        <begin position="91"/>
        <end position="149"/>
    </location>
</feature>
<dbReference type="eggNOG" id="COG0779">
    <property type="taxonomic scope" value="Bacteria"/>
</dbReference>
<dbReference type="AlphaFoldDB" id="A0A1H9IDR5"/>
<evidence type="ECO:0000313" key="6">
    <source>
        <dbReference type="EMBL" id="SEQ72713.1"/>
    </source>
</evidence>
<dbReference type="PANTHER" id="PTHR33867:SF1">
    <property type="entry name" value="RIBOSOME MATURATION FACTOR RIMP"/>
    <property type="match status" value="1"/>
</dbReference>
<dbReference type="InterPro" id="IPR028989">
    <property type="entry name" value="RimP_N"/>
</dbReference>
<dbReference type="Pfam" id="PF17384">
    <property type="entry name" value="DUF150_C"/>
    <property type="match status" value="1"/>
</dbReference>
<evidence type="ECO:0000259" key="4">
    <source>
        <dbReference type="Pfam" id="PF02576"/>
    </source>
</evidence>
<proteinExistence type="inferred from homology"/>
<evidence type="ECO:0000256" key="2">
    <source>
        <dbReference type="ARBA" id="ARBA00022517"/>
    </source>
</evidence>
<comment type="function">
    <text evidence="3">Required for maturation of 30S ribosomal subunits.</text>
</comment>